<name>A0ABD0LRH7_9CAEN</name>
<accession>A0ABD0LRH7</accession>
<protein>
    <submittedName>
        <fullName evidence="1">Uncharacterized protein</fullName>
    </submittedName>
</protein>
<organism evidence="1 2">
    <name type="scientific">Batillaria attramentaria</name>
    <dbReference type="NCBI Taxonomy" id="370345"/>
    <lineage>
        <taxon>Eukaryota</taxon>
        <taxon>Metazoa</taxon>
        <taxon>Spiralia</taxon>
        <taxon>Lophotrochozoa</taxon>
        <taxon>Mollusca</taxon>
        <taxon>Gastropoda</taxon>
        <taxon>Caenogastropoda</taxon>
        <taxon>Sorbeoconcha</taxon>
        <taxon>Cerithioidea</taxon>
        <taxon>Batillariidae</taxon>
        <taxon>Batillaria</taxon>
    </lineage>
</organism>
<dbReference type="AlphaFoldDB" id="A0ABD0LRH7"/>
<comment type="caution">
    <text evidence="1">The sequence shown here is derived from an EMBL/GenBank/DDBJ whole genome shotgun (WGS) entry which is preliminary data.</text>
</comment>
<evidence type="ECO:0000313" key="2">
    <source>
        <dbReference type="Proteomes" id="UP001519460"/>
    </source>
</evidence>
<reference evidence="1 2" key="1">
    <citation type="journal article" date="2023" name="Sci. Data">
        <title>Genome assembly of the Korean intertidal mud-creeper Batillaria attramentaria.</title>
        <authorList>
            <person name="Patra A.K."/>
            <person name="Ho P.T."/>
            <person name="Jun S."/>
            <person name="Lee S.J."/>
            <person name="Kim Y."/>
            <person name="Won Y.J."/>
        </authorList>
    </citation>
    <scope>NUCLEOTIDE SEQUENCE [LARGE SCALE GENOMIC DNA]</scope>
    <source>
        <strain evidence="1">Wonlab-2016</strain>
    </source>
</reference>
<evidence type="ECO:0000313" key="1">
    <source>
        <dbReference type="EMBL" id="KAK7502175.1"/>
    </source>
</evidence>
<dbReference type="Proteomes" id="UP001519460">
    <property type="component" value="Unassembled WGS sequence"/>
</dbReference>
<keyword evidence="2" id="KW-1185">Reference proteome</keyword>
<gene>
    <name evidence="1" type="ORF">BaRGS_00006539</name>
</gene>
<dbReference type="EMBL" id="JACVVK020000027">
    <property type="protein sequence ID" value="KAK7502175.1"/>
    <property type="molecule type" value="Genomic_DNA"/>
</dbReference>
<sequence>MKAVLWPPSPVTDFPPACFYMAEAKERVKHFSQYHRALQRYHRAPQLKASSVLSTESPSVICVDTHISQSFNIASM</sequence>
<proteinExistence type="predicted"/>